<reference evidence="1 2" key="1">
    <citation type="journal article" date="2019" name="Sci. Rep.">
        <title>Orb-weaving spider Araneus ventricosus genome elucidates the spidroin gene catalogue.</title>
        <authorList>
            <person name="Kono N."/>
            <person name="Nakamura H."/>
            <person name="Ohtoshi R."/>
            <person name="Moran D.A.P."/>
            <person name="Shinohara A."/>
            <person name="Yoshida Y."/>
            <person name="Fujiwara M."/>
            <person name="Mori M."/>
            <person name="Tomita M."/>
            <person name="Arakawa K."/>
        </authorList>
    </citation>
    <scope>NUCLEOTIDE SEQUENCE [LARGE SCALE GENOMIC DNA]</scope>
</reference>
<dbReference type="AlphaFoldDB" id="A0A4Y2SPU2"/>
<keyword evidence="2" id="KW-1185">Reference proteome</keyword>
<comment type="caution">
    <text evidence="1">The sequence shown here is derived from an EMBL/GenBank/DDBJ whole genome shotgun (WGS) entry which is preliminary data.</text>
</comment>
<evidence type="ECO:0000313" key="1">
    <source>
        <dbReference type="EMBL" id="GBN89486.1"/>
    </source>
</evidence>
<organism evidence="1 2">
    <name type="scientific">Araneus ventricosus</name>
    <name type="common">Orbweaver spider</name>
    <name type="synonym">Epeira ventricosa</name>
    <dbReference type="NCBI Taxonomy" id="182803"/>
    <lineage>
        <taxon>Eukaryota</taxon>
        <taxon>Metazoa</taxon>
        <taxon>Ecdysozoa</taxon>
        <taxon>Arthropoda</taxon>
        <taxon>Chelicerata</taxon>
        <taxon>Arachnida</taxon>
        <taxon>Araneae</taxon>
        <taxon>Araneomorphae</taxon>
        <taxon>Entelegynae</taxon>
        <taxon>Araneoidea</taxon>
        <taxon>Araneidae</taxon>
        <taxon>Araneus</taxon>
    </lineage>
</organism>
<name>A0A4Y2SPU2_ARAVE</name>
<dbReference type="Proteomes" id="UP000499080">
    <property type="component" value="Unassembled WGS sequence"/>
</dbReference>
<protein>
    <submittedName>
        <fullName evidence="1">Uncharacterized protein</fullName>
    </submittedName>
</protein>
<proteinExistence type="predicted"/>
<dbReference type="EMBL" id="BGPR01022805">
    <property type="protein sequence ID" value="GBN89486.1"/>
    <property type="molecule type" value="Genomic_DNA"/>
</dbReference>
<evidence type="ECO:0000313" key="2">
    <source>
        <dbReference type="Proteomes" id="UP000499080"/>
    </source>
</evidence>
<accession>A0A4Y2SPU2</accession>
<sequence>MDHLQRQPCYKYFNSNEDQNILWNEKCDKLFSPSVRNKFEKLLLWLYGAADNPYLDTRDSVGDGGPKLQQYKYRVPEQSNSQLTEENANF</sequence>
<gene>
    <name evidence="1" type="ORF">AVEN_121287_1</name>
</gene>